<feature type="transmembrane region" description="Helical" evidence="1">
    <location>
        <begin position="9"/>
        <end position="27"/>
    </location>
</feature>
<feature type="non-terminal residue" evidence="2">
    <location>
        <position position="1"/>
    </location>
</feature>
<feature type="transmembrane region" description="Helical" evidence="1">
    <location>
        <begin position="211"/>
        <end position="232"/>
    </location>
</feature>
<sequence length="239" mass="26139">YLKEFKDNLNTVALLWVATFAIGLYAISQQAEAGIWVSILAASPYMGVLILPFLLAQSFASEIKAQTNYQLLALPVDRWQVGLSKVAVVVTAGSGIWLLTTVAIHWLAIGFDENDMSFLQGSKLQGIDIWVLSGLGYHAFALLLLGIACVIEGAKQCMKKRRKLLSLGVLIACFWVYFKFTGELSIDLGNLGVYSLESEFFHSDEPTKAKIAGLLYTAVMGIGFIAIGLGLYDRFAEVD</sequence>
<evidence type="ECO:0000256" key="1">
    <source>
        <dbReference type="SAM" id="Phobius"/>
    </source>
</evidence>
<keyword evidence="1" id="KW-1133">Transmembrane helix</keyword>
<reference evidence="2" key="1">
    <citation type="submission" date="2018-05" db="EMBL/GenBank/DDBJ databases">
        <authorList>
            <person name="Lanie J.A."/>
            <person name="Ng W.-L."/>
            <person name="Kazmierczak K.M."/>
            <person name="Andrzejewski T.M."/>
            <person name="Davidsen T.M."/>
            <person name="Wayne K.J."/>
            <person name="Tettelin H."/>
            <person name="Glass J.I."/>
            <person name="Rusch D."/>
            <person name="Podicherti R."/>
            <person name="Tsui H.-C.T."/>
            <person name="Winkler M.E."/>
        </authorList>
    </citation>
    <scope>NUCLEOTIDE SEQUENCE</scope>
</reference>
<accession>A0A382YQW3</accession>
<dbReference type="Pfam" id="PF12730">
    <property type="entry name" value="ABC2_membrane_4"/>
    <property type="match status" value="1"/>
</dbReference>
<gene>
    <name evidence="2" type="ORF">METZ01_LOCUS438304</name>
</gene>
<organism evidence="2">
    <name type="scientific">marine metagenome</name>
    <dbReference type="NCBI Taxonomy" id="408172"/>
    <lineage>
        <taxon>unclassified sequences</taxon>
        <taxon>metagenomes</taxon>
        <taxon>ecological metagenomes</taxon>
    </lineage>
</organism>
<feature type="transmembrane region" description="Helical" evidence="1">
    <location>
        <begin position="86"/>
        <end position="109"/>
    </location>
</feature>
<keyword evidence="1" id="KW-0812">Transmembrane</keyword>
<proteinExistence type="predicted"/>
<evidence type="ECO:0000313" key="2">
    <source>
        <dbReference type="EMBL" id="SVD85450.1"/>
    </source>
</evidence>
<feature type="transmembrane region" description="Helical" evidence="1">
    <location>
        <begin position="33"/>
        <end position="56"/>
    </location>
</feature>
<protein>
    <submittedName>
        <fullName evidence="2">Uncharacterized protein</fullName>
    </submittedName>
</protein>
<dbReference type="EMBL" id="UINC01177679">
    <property type="protein sequence ID" value="SVD85450.1"/>
    <property type="molecule type" value="Genomic_DNA"/>
</dbReference>
<feature type="transmembrane region" description="Helical" evidence="1">
    <location>
        <begin position="129"/>
        <end position="151"/>
    </location>
</feature>
<name>A0A382YQW3_9ZZZZ</name>
<feature type="transmembrane region" description="Helical" evidence="1">
    <location>
        <begin position="163"/>
        <end position="180"/>
    </location>
</feature>
<dbReference type="AlphaFoldDB" id="A0A382YQW3"/>
<keyword evidence="1" id="KW-0472">Membrane</keyword>